<gene>
    <name evidence="1" type="ORF">BJX63DRAFT_402418</name>
</gene>
<dbReference type="Gene3D" id="3.40.50.980">
    <property type="match status" value="1"/>
</dbReference>
<evidence type="ECO:0000313" key="1">
    <source>
        <dbReference type="EMBL" id="KAL2810356.1"/>
    </source>
</evidence>
<proteinExistence type="predicted"/>
<reference evidence="1 2" key="1">
    <citation type="submission" date="2024-07" db="EMBL/GenBank/DDBJ databases">
        <title>Section-level genome sequencing and comparative genomics of Aspergillus sections Usti and Cavernicolus.</title>
        <authorList>
            <consortium name="Lawrence Berkeley National Laboratory"/>
            <person name="Nybo J.L."/>
            <person name="Vesth T.C."/>
            <person name="Theobald S."/>
            <person name="Frisvad J.C."/>
            <person name="Larsen T.O."/>
            <person name="Kjaerboelling I."/>
            <person name="Rothschild-Mancinelli K."/>
            <person name="Lyhne E.K."/>
            <person name="Kogle M.E."/>
            <person name="Barry K."/>
            <person name="Clum A."/>
            <person name="Na H."/>
            <person name="Ledsgaard L."/>
            <person name="Lin J."/>
            <person name="Lipzen A."/>
            <person name="Kuo A."/>
            <person name="Riley R."/>
            <person name="Mondo S."/>
            <person name="Labutti K."/>
            <person name="Haridas S."/>
            <person name="Pangalinan J."/>
            <person name="Salamov A.A."/>
            <person name="Simmons B.A."/>
            <person name="Magnuson J.K."/>
            <person name="Chen J."/>
            <person name="Drula E."/>
            <person name="Henrissat B."/>
            <person name="Wiebenga A."/>
            <person name="Lubbers R.J."/>
            <person name="Gomes A.C."/>
            <person name="Makela M.R."/>
            <person name="Stajich J."/>
            <person name="Grigoriev I.V."/>
            <person name="Mortensen U.H."/>
            <person name="De Vries R.P."/>
            <person name="Baker S.E."/>
            <person name="Andersen M.R."/>
        </authorList>
    </citation>
    <scope>NUCLEOTIDE SEQUENCE [LARGE SCALE GENOMIC DNA]</scope>
    <source>
        <strain evidence="1 2">CBS 588.65</strain>
    </source>
</reference>
<dbReference type="EMBL" id="JBFXLT010000073">
    <property type="protein sequence ID" value="KAL2810356.1"/>
    <property type="molecule type" value="Genomic_DNA"/>
</dbReference>
<dbReference type="Proteomes" id="UP001610334">
    <property type="component" value="Unassembled WGS sequence"/>
</dbReference>
<accession>A0ABR4H4M6</accession>
<sequence length="74" mass="8139">MISHYNVIANTLQFAAFEQGYRDKPPSPGSEITLGLLPQSHIYSLVVICHGVGIEGFNWPSLVHHAVCRILVVP</sequence>
<organism evidence="1 2">
    <name type="scientific">Aspergillus granulosus</name>
    <dbReference type="NCBI Taxonomy" id="176169"/>
    <lineage>
        <taxon>Eukaryota</taxon>
        <taxon>Fungi</taxon>
        <taxon>Dikarya</taxon>
        <taxon>Ascomycota</taxon>
        <taxon>Pezizomycotina</taxon>
        <taxon>Eurotiomycetes</taxon>
        <taxon>Eurotiomycetidae</taxon>
        <taxon>Eurotiales</taxon>
        <taxon>Aspergillaceae</taxon>
        <taxon>Aspergillus</taxon>
        <taxon>Aspergillus subgen. Nidulantes</taxon>
    </lineage>
</organism>
<name>A0ABR4H4M6_9EURO</name>
<keyword evidence="2" id="KW-1185">Reference proteome</keyword>
<protein>
    <submittedName>
        <fullName evidence="1">Uncharacterized protein</fullName>
    </submittedName>
</protein>
<comment type="caution">
    <text evidence="1">The sequence shown here is derived from an EMBL/GenBank/DDBJ whole genome shotgun (WGS) entry which is preliminary data.</text>
</comment>
<evidence type="ECO:0000313" key="2">
    <source>
        <dbReference type="Proteomes" id="UP001610334"/>
    </source>
</evidence>